<dbReference type="OrthoDB" id="414781at2759"/>
<dbReference type="SMART" id="SM00177">
    <property type="entry name" value="ARF"/>
    <property type="match status" value="1"/>
</dbReference>
<dbReference type="PANTHER" id="PTHR11711">
    <property type="entry name" value="ADP RIBOSYLATION FACTOR-RELATED"/>
    <property type="match status" value="1"/>
</dbReference>
<keyword evidence="2 4" id="KW-0547">Nucleotide-binding</keyword>
<dbReference type="GO" id="GO:0005525">
    <property type="term" value="F:GTP binding"/>
    <property type="evidence" value="ECO:0007669"/>
    <property type="project" value="UniProtKB-KW"/>
</dbReference>
<evidence type="ECO:0000256" key="1">
    <source>
        <dbReference type="ARBA" id="ARBA00010290"/>
    </source>
</evidence>
<dbReference type="EMBL" id="GG738921">
    <property type="protein sequence ID" value="EFC37141.1"/>
    <property type="molecule type" value="Genomic_DNA"/>
</dbReference>
<evidence type="ECO:0000256" key="5">
    <source>
        <dbReference type="PIRSR" id="PIRSR606689-2"/>
    </source>
</evidence>
<dbReference type="OMA" id="RGIWKAY"/>
<dbReference type="CDD" id="cd00878">
    <property type="entry name" value="Arf_Arl"/>
    <property type="match status" value="1"/>
</dbReference>
<comment type="similarity">
    <text evidence="1">Belongs to the small GTPase superfamily. Arf family.</text>
</comment>
<keyword evidence="5" id="KW-0479">Metal-binding</keyword>
<dbReference type="GeneID" id="8856817"/>
<feature type="binding site" evidence="5">
    <location>
        <position position="44"/>
    </location>
    <ligand>
        <name>Mg(2+)</name>
        <dbReference type="ChEBI" id="CHEBI:18420"/>
    </ligand>
</feature>
<accession>D2W188</accession>
<dbReference type="VEuPathDB" id="AmoebaDB:NAEGRDRAFT_75131"/>
<keyword evidence="3 4" id="KW-0342">GTP-binding</keyword>
<evidence type="ECO:0000256" key="2">
    <source>
        <dbReference type="ARBA" id="ARBA00022741"/>
    </source>
</evidence>
<dbReference type="GO" id="GO:0046872">
    <property type="term" value="F:metal ion binding"/>
    <property type="evidence" value="ECO:0007669"/>
    <property type="project" value="UniProtKB-KW"/>
</dbReference>
<evidence type="ECO:0000256" key="4">
    <source>
        <dbReference type="PIRSR" id="PIRSR606689-1"/>
    </source>
</evidence>
<dbReference type="FunFam" id="3.40.50.300:FF:001166">
    <property type="entry name" value="ADP-ribosylation factor D"/>
    <property type="match status" value="1"/>
</dbReference>
<organism evidence="7">
    <name type="scientific">Naegleria gruberi</name>
    <name type="common">Amoeba</name>
    <dbReference type="NCBI Taxonomy" id="5762"/>
    <lineage>
        <taxon>Eukaryota</taxon>
        <taxon>Discoba</taxon>
        <taxon>Heterolobosea</taxon>
        <taxon>Tetramitia</taxon>
        <taxon>Eutetramitia</taxon>
        <taxon>Vahlkampfiidae</taxon>
        <taxon>Naegleria</taxon>
    </lineage>
</organism>
<dbReference type="RefSeq" id="XP_002669885.1">
    <property type="nucleotide sequence ID" value="XM_002669839.1"/>
</dbReference>
<reference evidence="6 7" key="1">
    <citation type="journal article" date="2010" name="Cell">
        <title>The genome of Naegleria gruberi illuminates early eukaryotic versatility.</title>
        <authorList>
            <person name="Fritz-Laylin L.K."/>
            <person name="Prochnik S.E."/>
            <person name="Ginger M.L."/>
            <person name="Dacks J.B."/>
            <person name="Carpenter M.L."/>
            <person name="Field M.C."/>
            <person name="Kuo A."/>
            <person name="Paredez A."/>
            <person name="Chapman J."/>
            <person name="Pham J."/>
            <person name="Shu S."/>
            <person name="Neupane R."/>
            <person name="Cipriano M."/>
            <person name="Mancuso J."/>
            <person name="Tu H."/>
            <person name="Salamov A."/>
            <person name="Lindquist E."/>
            <person name="Shapiro H."/>
            <person name="Lucas S."/>
            <person name="Grigoriev I.V."/>
            <person name="Cande W.Z."/>
            <person name="Fulton C."/>
            <person name="Rokhsar D.S."/>
            <person name="Dawson S.C."/>
        </authorList>
    </citation>
    <scope>NUCLEOTIDE SEQUENCE [LARGE SCALE GENOMIC DNA]</scope>
    <source>
        <strain evidence="6 7">NEG-M</strain>
    </source>
</reference>
<keyword evidence="7" id="KW-1185">Reference proteome</keyword>
<keyword evidence="5" id="KW-0460">Magnesium</keyword>
<dbReference type="InterPro" id="IPR027417">
    <property type="entry name" value="P-loop_NTPase"/>
</dbReference>
<dbReference type="GO" id="GO:0003924">
    <property type="term" value="F:GTPase activity"/>
    <property type="evidence" value="ECO:0007669"/>
    <property type="project" value="InterPro"/>
</dbReference>
<evidence type="ECO:0000256" key="3">
    <source>
        <dbReference type="ARBA" id="ARBA00023134"/>
    </source>
</evidence>
<dbReference type="Pfam" id="PF00025">
    <property type="entry name" value="Arf"/>
    <property type="match status" value="1"/>
</dbReference>
<dbReference type="SMART" id="SM00178">
    <property type="entry name" value="SAR"/>
    <property type="match status" value="1"/>
</dbReference>
<feature type="binding site" evidence="4">
    <location>
        <position position="66"/>
    </location>
    <ligand>
        <name>GTP</name>
        <dbReference type="ChEBI" id="CHEBI:37565"/>
    </ligand>
</feature>
<protein>
    <submittedName>
        <fullName evidence="6">ARF/SAR family small GTPase</fullName>
    </submittedName>
</protein>
<dbReference type="PROSITE" id="PS51417">
    <property type="entry name" value="ARF"/>
    <property type="match status" value="1"/>
</dbReference>
<dbReference type="STRING" id="5762.D2W188"/>
<dbReference type="eggNOG" id="KOG0071">
    <property type="taxonomic scope" value="Eukaryota"/>
</dbReference>
<dbReference type="InterPro" id="IPR005225">
    <property type="entry name" value="Small_GTP-bd"/>
</dbReference>
<dbReference type="PROSITE" id="PS51419">
    <property type="entry name" value="RAB"/>
    <property type="match status" value="1"/>
</dbReference>
<dbReference type="SUPFAM" id="SSF52540">
    <property type="entry name" value="P-loop containing nucleoside triphosphate hydrolases"/>
    <property type="match status" value="1"/>
</dbReference>
<dbReference type="PRINTS" id="PR00449">
    <property type="entry name" value="RASTRNSFRMNG"/>
</dbReference>
<dbReference type="KEGG" id="ngr:NAEGRDRAFT_75131"/>
<evidence type="ECO:0000313" key="6">
    <source>
        <dbReference type="EMBL" id="EFC37141.1"/>
    </source>
</evidence>
<dbReference type="Proteomes" id="UP000006671">
    <property type="component" value="Unassembled WGS sequence"/>
</dbReference>
<dbReference type="InParanoid" id="D2W188"/>
<sequence>MGNVIPVNTLFLGIDGAGKTTIINTGMNKFKQLKQEQIDAIQPTLGHDSKRFTVEGVEFISWDFPGKEQLRSTWTSYYKHAQVIVFVVDSSDSDERLEEVKEILHSIIQNVQLRECLLLILGNKQDLNSTRNLDKLKDTLGLGGNLSGLRDRTWKILTCTAKTGDGLEDAFKWLSTETMKAYKKRESKKKEEKKEETKK</sequence>
<gene>
    <name evidence="6" type="ORF">NAEGRDRAFT_75131</name>
</gene>
<feature type="binding site" evidence="4">
    <location>
        <begin position="13"/>
        <end position="20"/>
    </location>
    <ligand>
        <name>GTP</name>
        <dbReference type="ChEBI" id="CHEBI:37565"/>
    </ligand>
</feature>
<name>D2W188_NAEGR</name>
<dbReference type="InterPro" id="IPR006689">
    <property type="entry name" value="Small_GTPase_ARF/SAR"/>
</dbReference>
<feature type="binding site" evidence="4">
    <location>
        <begin position="123"/>
        <end position="126"/>
    </location>
    <ligand>
        <name>GTP</name>
        <dbReference type="ChEBI" id="CHEBI:37565"/>
    </ligand>
</feature>
<proteinExistence type="inferred from homology"/>
<dbReference type="NCBIfam" id="TIGR00231">
    <property type="entry name" value="small_GTP"/>
    <property type="match status" value="1"/>
</dbReference>
<dbReference type="AlphaFoldDB" id="D2W188"/>
<feature type="binding site" evidence="5">
    <location>
        <position position="20"/>
    </location>
    <ligand>
        <name>Mg(2+)</name>
        <dbReference type="ChEBI" id="CHEBI:18420"/>
    </ligand>
</feature>
<evidence type="ECO:0000313" key="7">
    <source>
        <dbReference type="Proteomes" id="UP000006671"/>
    </source>
</evidence>
<dbReference type="InterPro" id="IPR024156">
    <property type="entry name" value="Small_GTPase_ARF"/>
</dbReference>
<dbReference type="Gene3D" id="3.40.50.300">
    <property type="entry name" value="P-loop containing nucleotide triphosphate hydrolases"/>
    <property type="match status" value="1"/>
</dbReference>